<proteinExistence type="predicted"/>
<keyword evidence="1" id="KW-0472">Membrane</keyword>
<dbReference type="Pfam" id="PF19721">
    <property type="entry name" value="DUF6215"/>
    <property type="match status" value="1"/>
</dbReference>
<gene>
    <name evidence="2" type="ORF">GCM10009839_81960</name>
</gene>
<dbReference type="Proteomes" id="UP001500751">
    <property type="component" value="Unassembled WGS sequence"/>
</dbReference>
<protein>
    <recommendedName>
        <fullName evidence="4">DUF5642 domain-containing protein</fullName>
    </recommendedName>
</protein>
<keyword evidence="1" id="KW-0812">Transmembrane</keyword>
<evidence type="ECO:0000313" key="3">
    <source>
        <dbReference type="Proteomes" id="UP001500751"/>
    </source>
</evidence>
<comment type="caution">
    <text evidence="2">The sequence shown here is derived from an EMBL/GenBank/DDBJ whole genome shotgun (WGS) entry which is preliminary data.</text>
</comment>
<dbReference type="InterPro" id="IPR046187">
    <property type="entry name" value="DUF6215"/>
</dbReference>
<dbReference type="EMBL" id="BAAAQN010000074">
    <property type="protein sequence ID" value="GAA2059282.1"/>
    <property type="molecule type" value="Genomic_DNA"/>
</dbReference>
<evidence type="ECO:0008006" key="4">
    <source>
        <dbReference type="Google" id="ProtNLM"/>
    </source>
</evidence>
<keyword evidence="1" id="KW-1133">Transmembrane helix</keyword>
<organism evidence="2 3">
    <name type="scientific">Catenulispora yoronensis</name>
    <dbReference type="NCBI Taxonomy" id="450799"/>
    <lineage>
        <taxon>Bacteria</taxon>
        <taxon>Bacillati</taxon>
        <taxon>Actinomycetota</taxon>
        <taxon>Actinomycetes</taxon>
        <taxon>Catenulisporales</taxon>
        <taxon>Catenulisporaceae</taxon>
        <taxon>Catenulispora</taxon>
    </lineage>
</organism>
<evidence type="ECO:0000256" key="1">
    <source>
        <dbReference type="SAM" id="Phobius"/>
    </source>
</evidence>
<reference evidence="3" key="1">
    <citation type="journal article" date="2019" name="Int. J. Syst. Evol. Microbiol.">
        <title>The Global Catalogue of Microorganisms (GCM) 10K type strain sequencing project: providing services to taxonomists for standard genome sequencing and annotation.</title>
        <authorList>
            <consortium name="The Broad Institute Genomics Platform"/>
            <consortium name="The Broad Institute Genome Sequencing Center for Infectious Disease"/>
            <person name="Wu L."/>
            <person name="Ma J."/>
        </authorList>
    </citation>
    <scope>NUCLEOTIDE SEQUENCE [LARGE SCALE GENOMIC DNA]</scope>
    <source>
        <strain evidence="3">JCM 16014</strain>
    </source>
</reference>
<keyword evidence="3" id="KW-1185">Reference proteome</keyword>
<name>A0ABP5H1P6_9ACTN</name>
<feature type="transmembrane region" description="Helical" evidence="1">
    <location>
        <begin position="28"/>
        <end position="48"/>
    </location>
</feature>
<sequence length="218" mass="22757">MMLRLRGPGTSGVAQNGMGTALGKQRTVVAAAAVGALGVGAVVGGVWWSGRTTGAAEPRSACATTSRHALDVTAARLCVALSDGGLPEILGVPGERTRQGMWFGAPDSSRESDDIVHEMVQVGPYSVAIVRYRGFPLTEMEGGGKLTVGGHRADWFTTTTNGEQSWTVEAAWDAADSGAGTYSVLISNDRSPLGKEESLRLSTAIAEKVLPTLPDWRS</sequence>
<evidence type="ECO:0000313" key="2">
    <source>
        <dbReference type="EMBL" id="GAA2059282.1"/>
    </source>
</evidence>
<accession>A0ABP5H1P6</accession>